<accession>A0A0T9PTN0</accession>
<dbReference type="InterPro" id="IPR035093">
    <property type="entry name" value="RelE/ParE_toxin_dom_sf"/>
</dbReference>
<dbReference type="RefSeq" id="WP_012105249.1">
    <property type="nucleotide sequence ID" value="NZ_CHJS01000001.1"/>
</dbReference>
<reference evidence="2 3" key="1">
    <citation type="submission" date="2015-03" db="EMBL/GenBank/DDBJ databases">
        <authorList>
            <person name="Murphy D."/>
        </authorList>
    </citation>
    <scope>NUCLEOTIDE SEQUENCE [LARGE SCALE GENOMIC DNA]</scope>
    <source>
        <strain evidence="2 3">Y233</strain>
    </source>
</reference>
<keyword evidence="1" id="KW-1277">Toxin-antitoxin system</keyword>
<gene>
    <name evidence="2" type="ORF">ERS008667_01552</name>
</gene>
<dbReference type="Gene3D" id="3.30.2310.20">
    <property type="entry name" value="RelE-like"/>
    <property type="match status" value="1"/>
</dbReference>
<evidence type="ECO:0000313" key="2">
    <source>
        <dbReference type="EMBL" id="CNH79801.1"/>
    </source>
</evidence>
<dbReference type="EMBL" id="CQBK01000009">
    <property type="protein sequence ID" value="CNH79801.1"/>
    <property type="molecule type" value="Genomic_DNA"/>
</dbReference>
<dbReference type="AlphaFoldDB" id="A0A0T9PTN0"/>
<dbReference type="InterPro" id="IPR007712">
    <property type="entry name" value="RelE/ParE_toxin"/>
</dbReference>
<dbReference type="Proteomes" id="UP000038204">
    <property type="component" value="Unassembled WGS sequence"/>
</dbReference>
<dbReference type="Pfam" id="PF05016">
    <property type="entry name" value="ParE_toxin"/>
    <property type="match status" value="1"/>
</dbReference>
<evidence type="ECO:0000256" key="1">
    <source>
        <dbReference type="ARBA" id="ARBA00022649"/>
    </source>
</evidence>
<evidence type="ECO:0000313" key="3">
    <source>
        <dbReference type="Proteomes" id="UP000038204"/>
    </source>
</evidence>
<proteinExistence type="predicted"/>
<organism evidence="2 3">
    <name type="scientific">Yersinia similis</name>
    <dbReference type="NCBI Taxonomy" id="367190"/>
    <lineage>
        <taxon>Bacteria</taxon>
        <taxon>Pseudomonadati</taxon>
        <taxon>Pseudomonadota</taxon>
        <taxon>Gammaproteobacteria</taxon>
        <taxon>Enterobacterales</taxon>
        <taxon>Yersiniaceae</taxon>
        <taxon>Yersinia</taxon>
    </lineage>
</organism>
<name>A0A0T9PTN0_9GAMM</name>
<protein>
    <submittedName>
        <fullName evidence="2">RelE/ParE family plasmid stabilization system protein</fullName>
    </submittedName>
</protein>
<sequence length="117" mass="13147">MITPPTSHTANIEYTETALSCIKRIASFLTQVNVEPKPILDAALKEFEARVSTFPESCQIAPQLLSIGCAKYRECNTKNGYRIIYSVSATLDEITCHAILRQKQDLQGLLFSRIIER</sequence>